<dbReference type="STRING" id="418985.A0A1V9X3W9"/>
<reference evidence="7 8" key="1">
    <citation type="journal article" date="2017" name="Gigascience">
        <title>Draft genome of the honey bee ectoparasitic mite, Tropilaelaps mercedesae, is shaped by the parasitic life history.</title>
        <authorList>
            <person name="Dong X."/>
            <person name="Armstrong S.D."/>
            <person name="Xia D."/>
            <person name="Makepeace B.L."/>
            <person name="Darby A.C."/>
            <person name="Kadowaki T."/>
        </authorList>
    </citation>
    <scope>NUCLEOTIDE SEQUENCE [LARGE SCALE GENOMIC DNA]</scope>
    <source>
        <strain evidence="7">Wuxi-XJTLU</strain>
    </source>
</reference>
<evidence type="ECO:0000256" key="2">
    <source>
        <dbReference type="ARBA" id="ARBA00022737"/>
    </source>
</evidence>
<dbReference type="InterPro" id="IPR051170">
    <property type="entry name" value="Neural/epithelial_adhesion"/>
</dbReference>
<keyword evidence="1" id="KW-0732">Signal</keyword>
<evidence type="ECO:0000256" key="4">
    <source>
        <dbReference type="ARBA" id="ARBA00023319"/>
    </source>
</evidence>
<dbReference type="AlphaFoldDB" id="A0A1V9X3W9"/>
<dbReference type="Pfam" id="PF07679">
    <property type="entry name" value="I-set"/>
    <property type="match status" value="1"/>
</dbReference>
<evidence type="ECO:0000256" key="5">
    <source>
        <dbReference type="SAM" id="MobiDB-lite"/>
    </source>
</evidence>
<dbReference type="InParanoid" id="A0A1V9X3W9"/>
<keyword evidence="2" id="KW-0677">Repeat</keyword>
<comment type="caution">
    <text evidence="7">The sequence shown here is derived from an EMBL/GenBank/DDBJ whole genome shotgun (WGS) entry which is preliminary data.</text>
</comment>
<gene>
    <name evidence="7" type="ORF">BIW11_02064</name>
</gene>
<feature type="compositionally biased region" description="Basic and acidic residues" evidence="5">
    <location>
        <begin position="245"/>
        <end position="254"/>
    </location>
</feature>
<dbReference type="InterPro" id="IPR007110">
    <property type="entry name" value="Ig-like_dom"/>
</dbReference>
<feature type="domain" description="Ig-like" evidence="6">
    <location>
        <begin position="54"/>
        <end position="145"/>
    </location>
</feature>
<proteinExistence type="predicted"/>
<evidence type="ECO:0000256" key="1">
    <source>
        <dbReference type="ARBA" id="ARBA00022729"/>
    </source>
</evidence>
<feature type="region of interest" description="Disordered" evidence="5">
    <location>
        <begin position="154"/>
        <end position="179"/>
    </location>
</feature>
<dbReference type="Gene3D" id="2.60.40.10">
    <property type="entry name" value="Immunoglobulins"/>
    <property type="match status" value="2"/>
</dbReference>
<dbReference type="InterPro" id="IPR013098">
    <property type="entry name" value="Ig_I-set"/>
</dbReference>
<dbReference type="SMART" id="SM00408">
    <property type="entry name" value="IGc2"/>
    <property type="match status" value="1"/>
</dbReference>
<dbReference type="Proteomes" id="UP000192247">
    <property type="component" value="Unassembled WGS sequence"/>
</dbReference>
<sequence length="304" mass="33970">AFNLERRHKATTHVGPELHLRGVSRKEMGVYICLASNGVPSSISRRIHLEVIFPPLIRVPQQLVQACLGDSVIVECHVEAYPRAEHLWLHRGQRLGSDSKYHTSNSQDDLKTFMRLRVRISQKSDFGTYRCTAQNTIGHTEAKITIIERRLTPMPPKTTTVRPTRASQTQGPSLSRKSTKLLTTPSPVAYGTSTRPLLYWLVTTEAPPPLVSIYDINRSQGPRNRSASDSPWGFEGKSETSQVAKPERNYGDRVSNEMSLATPSVGHSSDGRASAVSERVFPFVLALLLLQQFVDVPMTMLFPR</sequence>
<name>A0A1V9X3W9_9ACAR</name>
<feature type="compositionally biased region" description="Polar residues" evidence="5">
    <location>
        <begin position="218"/>
        <end position="229"/>
    </location>
</feature>
<dbReference type="InterPro" id="IPR003599">
    <property type="entry name" value="Ig_sub"/>
</dbReference>
<keyword evidence="8" id="KW-1185">Reference proteome</keyword>
<dbReference type="OrthoDB" id="10012075at2759"/>
<protein>
    <recommendedName>
        <fullName evidence="6">Ig-like domain-containing protein</fullName>
    </recommendedName>
</protein>
<dbReference type="SMART" id="SM00409">
    <property type="entry name" value="IG"/>
    <property type="match status" value="1"/>
</dbReference>
<dbReference type="GO" id="GO:0043005">
    <property type="term" value="C:neuron projection"/>
    <property type="evidence" value="ECO:0007669"/>
    <property type="project" value="TreeGrafter"/>
</dbReference>
<keyword evidence="4" id="KW-0393">Immunoglobulin domain</keyword>
<dbReference type="PANTHER" id="PTHR12231">
    <property type="entry name" value="CTX-RELATED TYPE I TRANSMEMBRANE PROTEIN"/>
    <property type="match status" value="1"/>
</dbReference>
<feature type="region of interest" description="Disordered" evidence="5">
    <location>
        <begin position="218"/>
        <end position="254"/>
    </location>
</feature>
<organism evidence="7 8">
    <name type="scientific">Tropilaelaps mercedesae</name>
    <dbReference type="NCBI Taxonomy" id="418985"/>
    <lineage>
        <taxon>Eukaryota</taxon>
        <taxon>Metazoa</taxon>
        <taxon>Ecdysozoa</taxon>
        <taxon>Arthropoda</taxon>
        <taxon>Chelicerata</taxon>
        <taxon>Arachnida</taxon>
        <taxon>Acari</taxon>
        <taxon>Parasitiformes</taxon>
        <taxon>Mesostigmata</taxon>
        <taxon>Gamasina</taxon>
        <taxon>Dermanyssoidea</taxon>
        <taxon>Laelapidae</taxon>
        <taxon>Tropilaelaps</taxon>
    </lineage>
</organism>
<dbReference type="InterPro" id="IPR013783">
    <property type="entry name" value="Ig-like_fold"/>
</dbReference>
<evidence type="ECO:0000259" key="6">
    <source>
        <dbReference type="PROSITE" id="PS50835"/>
    </source>
</evidence>
<dbReference type="PANTHER" id="PTHR12231:SF253">
    <property type="entry name" value="DPR-INTERACTING PROTEIN ETA, ISOFORM B-RELATED"/>
    <property type="match status" value="1"/>
</dbReference>
<evidence type="ECO:0000313" key="7">
    <source>
        <dbReference type="EMBL" id="OQR68187.1"/>
    </source>
</evidence>
<accession>A0A1V9X3W9</accession>
<feature type="compositionally biased region" description="Polar residues" evidence="5">
    <location>
        <begin position="157"/>
        <end position="179"/>
    </location>
</feature>
<dbReference type="InterPro" id="IPR003598">
    <property type="entry name" value="Ig_sub2"/>
</dbReference>
<dbReference type="EMBL" id="MNPL01025674">
    <property type="protein sequence ID" value="OQR68187.1"/>
    <property type="molecule type" value="Genomic_DNA"/>
</dbReference>
<feature type="non-terminal residue" evidence="7">
    <location>
        <position position="1"/>
    </location>
</feature>
<evidence type="ECO:0000313" key="8">
    <source>
        <dbReference type="Proteomes" id="UP000192247"/>
    </source>
</evidence>
<dbReference type="PROSITE" id="PS50835">
    <property type="entry name" value="IG_LIKE"/>
    <property type="match status" value="1"/>
</dbReference>
<dbReference type="InterPro" id="IPR036179">
    <property type="entry name" value="Ig-like_dom_sf"/>
</dbReference>
<evidence type="ECO:0000256" key="3">
    <source>
        <dbReference type="ARBA" id="ARBA00023157"/>
    </source>
</evidence>
<dbReference type="SUPFAM" id="SSF48726">
    <property type="entry name" value="Immunoglobulin"/>
    <property type="match status" value="2"/>
</dbReference>
<keyword evidence="3" id="KW-1015">Disulfide bond</keyword>